<keyword evidence="2" id="KW-1185">Reference proteome</keyword>
<reference evidence="1" key="1">
    <citation type="submission" date="2015-06" db="EMBL/GenBank/DDBJ databases">
        <authorList>
            <person name="Nguyen H."/>
        </authorList>
    </citation>
    <scope>NUCLEOTIDE SEQUENCE</scope>
    <source>
        <strain evidence="1">DAOM 180753</strain>
    </source>
</reference>
<dbReference type="Proteomes" id="UP001227192">
    <property type="component" value="Unassembled WGS sequence"/>
</dbReference>
<dbReference type="EMBL" id="LACB01000535">
    <property type="protein sequence ID" value="KAJ9482610.1"/>
    <property type="molecule type" value="Genomic_DNA"/>
</dbReference>
<gene>
    <name evidence="1" type="ORF">VN97_g10815</name>
</gene>
<reference evidence="1" key="2">
    <citation type="journal article" date="2016" name="Fungal Biol.">
        <title>Ochratoxin A production by Penicillium thymicola.</title>
        <authorList>
            <person name="Nguyen H.D.T."/>
            <person name="McMullin D.R."/>
            <person name="Ponomareva E."/>
            <person name="Riley R."/>
            <person name="Pomraning K.R."/>
            <person name="Baker S.E."/>
            <person name="Seifert K.A."/>
        </authorList>
    </citation>
    <scope>NUCLEOTIDE SEQUENCE</scope>
    <source>
        <strain evidence="1">DAOM 180753</strain>
    </source>
</reference>
<comment type="caution">
    <text evidence="1">The sequence shown here is derived from an EMBL/GenBank/DDBJ whole genome shotgun (WGS) entry which is preliminary data.</text>
</comment>
<proteinExistence type="predicted"/>
<organism evidence="1 2">
    <name type="scientific">Penicillium thymicola</name>
    <dbReference type="NCBI Taxonomy" id="293382"/>
    <lineage>
        <taxon>Eukaryota</taxon>
        <taxon>Fungi</taxon>
        <taxon>Dikarya</taxon>
        <taxon>Ascomycota</taxon>
        <taxon>Pezizomycotina</taxon>
        <taxon>Eurotiomycetes</taxon>
        <taxon>Eurotiomycetidae</taxon>
        <taxon>Eurotiales</taxon>
        <taxon>Aspergillaceae</taxon>
        <taxon>Penicillium</taxon>
    </lineage>
</organism>
<name>A0AAI9X3K4_PENTH</name>
<accession>A0AAI9X3K4</accession>
<feature type="non-terminal residue" evidence="1">
    <location>
        <position position="31"/>
    </location>
</feature>
<dbReference type="AlphaFoldDB" id="A0AAI9X3K4"/>
<evidence type="ECO:0000313" key="2">
    <source>
        <dbReference type="Proteomes" id="UP001227192"/>
    </source>
</evidence>
<sequence>MPKESIRRVVEVCFIQSVSSCYLYSPAPPDY</sequence>
<evidence type="ECO:0000313" key="1">
    <source>
        <dbReference type="EMBL" id="KAJ9482610.1"/>
    </source>
</evidence>
<protein>
    <submittedName>
        <fullName evidence="1">Uncharacterized protein</fullName>
    </submittedName>
</protein>